<protein>
    <submittedName>
        <fullName evidence="1">Homing endonuclease associated repeat-containing protein</fullName>
    </submittedName>
</protein>
<evidence type="ECO:0000313" key="1">
    <source>
        <dbReference type="EMBL" id="MFC7187715.1"/>
    </source>
</evidence>
<dbReference type="AlphaFoldDB" id="A0ABD5YEM3"/>
<organism evidence="1 2">
    <name type="scientific">Halorubrum yunnanense</name>
    <dbReference type="NCBI Taxonomy" id="1526162"/>
    <lineage>
        <taxon>Archaea</taxon>
        <taxon>Methanobacteriati</taxon>
        <taxon>Methanobacteriota</taxon>
        <taxon>Stenosarchaea group</taxon>
        <taxon>Halobacteria</taxon>
        <taxon>Halobacteriales</taxon>
        <taxon>Haloferacaceae</taxon>
        <taxon>Halorubrum</taxon>
    </lineage>
</organism>
<dbReference type="RefSeq" id="WP_267665186.1">
    <property type="nucleotide sequence ID" value="NZ_JAODIX010000056.1"/>
</dbReference>
<keyword evidence="2" id="KW-1185">Reference proteome</keyword>
<sequence length="249" mass="27718">MAHSDDEIIAEIQRVATAADTDGPPSTRTFKEHGTIGLSAVEDQFGSWNAAVEAAGFEPNTATKKIPRDALIEELQRLRNVLDEIPTGDQMDERGAYAYITYYERFGSWADALEEVFGEVPDREWEHVSDAELLAELQQLADDDGEPPTTTDLRKHGSHSVQTYEDRFGSWRTAVEKAGFEPPASQAVTTAELLADLRRLRDEFGSKPTTTMVTEHGRHSTQTYYSRFDSWDAVLDAAFDEGDSESASH</sequence>
<dbReference type="EMBL" id="JBHSZZ010000056">
    <property type="protein sequence ID" value="MFC7187715.1"/>
    <property type="molecule type" value="Genomic_DNA"/>
</dbReference>
<dbReference type="Proteomes" id="UP001596390">
    <property type="component" value="Unassembled WGS sequence"/>
</dbReference>
<name>A0ABD5YEM3_9EURY</name>
<keyword evidence="1" id="KW-0255">Endonuclease</keyword>
<reference evidence="1 2" key="1">
    <citation type="journal article" date="2019" name="Int. J. Syst. Evol. Microbiol.">
        <title>The Global Catalogue of Microorganisms (GCM) 10K type strain sequencing project: providing services to taxonomists for standard genome sequencing and annotation.</title>
        <authorList>
            <consortium name="The Broad Institute Genomics Platform"/>
            <consortium name="The Broad Institute Genome Sequencing Center for Infectious Disease"/>
            <person name="Wu L."/>
            <person name="Ma J."/>
        </authorList>
    </citation>
    <scope>NUCLEOTIDE SEQUENCE [LARGE SCALE GENOMIC DNA]</scope>
    <source>
        <strain evidence="1 2">Q85</strain>
    </source>
</reference>
<gene>
    <name evidence="1" type="ORF">ACFQMK_12645</name>
</gene>
<evidence type="ECO:0000313" key="2">
    <source>
        <dbReference type="Proteomes" id="UP001596390"/>
    </source>
</evidence>
<proteinExistence type="predicted"/>
<comment type="caution">
    <text evidence="1">The sequence shown here is derived from an EMBL/GenBank/DDBJ whole genome shotgun (WGS) entry which is preliminary data.</text>
</comment>
<keyword evidence="1" id="KW-0540">Nuclease</keyword>
<dbReference type="InterPro" id="IPR041025">
    <property type="entry name" value="HNH_repeat"/>
</dbReference>
<dbReference type="GO" id="GO:0004519">
    <property type="term" value="F:endonuclease activity"/>
    <property type="evidence" value="ECO:0007669"/>
    <property type="project" value="UniProtKB-KW"/>
</dbReference>
<keyword evidence="1" id="KW-0378">Hydrolase</keyword>
<dbReference type="Pfam" id="PF18780">
    <property type="entry name" value="HNH_repeat"/>
    <property type="match status" value="4"/>
</dbReference>
<accession>A0ABD5YEM3</accession>